<dbReference type="Proteomes" id="UP000005240">
    <property type="component" value="Unassembled WGS sequence"/>
</dbReference>
<dbReference type="OrthoDB" id="2500397at2759"/>
<feature type="region of interest" description="Disordered" evidence="1">
    <location>
        <begin position="88"/>
        <end position="113"/>
    </location>
</feature>
<protein>
    <submittedName>
        <fullName evidence="2 3">Uncharacterized protein</fullName>
    </submittedName>
</protein>
<name>A0A180GFH9_PUCT1</name>
<feature type="compositionally biased region" description="Basic and acidic residues" evidence="1">
    <location>
        <begin position="1"/>
        <end position="17"/>
    </location>
</feature>
<reference evidence="3" key="4">
    <citation type="submission" date="2025-05" db="UniProtKB">
        <authorList>
            <consortium name="EnsemblFungi"/>
        </authorList>
    </citation>
    <scope>IDENTIFICATION</scope>
    <source>
        <strain evidence="3">isolate 1-1 / race 1 (BBBD)</strain>
    </source>
</reference>
<proteinExistence type="predicted"/>
<reference evidence="2" key="2">
    <citation type="submission" date="2016-05" db="EMBL/GenBank/DDBJ databases">
        <title>Comparative analysis highlights variable genome content of wheat rusts and divergence of the mating loci.</title>
        <authorList>
            <person name="Cuomo C.A."/>
            <person name="Bakkeren G."/>
            <person name="Szabo L."/>
            <person name="Khalil H."/>
            <person name="Joly D."/>
            <person name="Goldberg J."/>
            <person name="Young S."/>
            <person name="Zeng Q."/>
            <person name="Fellers J."/>
        </authorList>
    </citation>
    <scope>NUCLEOTIDE SEQUENCE [LARGE SCALE GENOMIC DNA]</scope>
    <source>
        <strain evidence="2">1-1 BBBD Race 1</strain>
    </source>
</reference>
<sequence>MPARHRDTTSSGRENHRMKGTGAGLPEHIQTNNAAGGPTPSQTLVFLTFAQDATFSSNLLIKAYLKNPANPVPFPLLLMKTGRGTSVPRKLVSGGTLSTPKPSRAGMNVSERSLPPRLNGPLLRIRSNDNHDSRRVDSLFYGPVDPVLVDPSVNHYYTFPALEEALMAPLNCYECKLFDPVILQSSSSI</sequence>
<dbReference type="VEuPathDB" id="FungiDB:PTTG_27968"/>
<feature type="region of interest" description="Disordered" evidence="1">
    <location>
        <begin position="1"/>
        <end position="25"/>
    </location>
</feature>
<gene>
    <name evidence="2" type="ORF">PTTG_27968</name>
</gene>
<accession>A0A180GFH9</accession>
<dbReference type="AlphaFoldDB" id="A0A180GFH9"/>
<reference evidence="2" key="1">
    <citation type="submission" date="2009-11" db="EMBL/GenBank/DDBJ databases">
        <authorList>
            <consortium name="The Broad Institute Genome Sequencing Platform"/>
            <person name="Ward D."/>
            <person name="Feldgarden M."/>
            <person name="Earl A."/>
            <person name="Young S.K."/>
            <person name="Zeng Q."/>
            <person name="Koehrsen M."/>
            <person name="Alvarado L."/>
            <person name="Berlin A."/>
            <person name="Bochicchio J."/>
            <person name="Borenstein D."/>
            <person name="Chapman S.B."/>
            <person name="Chen Z."/>
            <person name="Engels R."/>
            <person name="Freedman E."/>
            <person name="Gellesch M."/>
            <person name="Goldberg J."/>
            <person name="Griggs A."/>
            <person name="Gujja S."/>
            <person name="Heilman E."/>
            <person name="Heiman D."/>
            <person name="Hepburn T."/>
            <person name="Howarth C."/>
            <person name="Jen D."/>
            <person name="Larson L."/>
            <person name="Lewis B."/>
            <person name="Mehta T."/>
            <person name="Park D."/>
            <person name="Pearson M."/>
            <person name="Roberts A."/>
            <person name="Saif S."/>
            <person name="Shea T."/>
            <person name="Shenoy N."/>
            <person name="Sisk P."/>
            <person name="Stolte C."/>
            <person name="Sykes S."/>
            <person name="Thomson T."/>
            <person name="Walk T."/>
            <person name="White J."/>
            <person name="Yandava C."/>
            <person name="Izard J."/>
            <person name="Baranova O.V."/>
            <person name="Blanton J.M."/>
            <person name="Tanner A.C."/>
            <person name="Dewhirst F.E."/>
            <person name="Haas B."/>
            <person name="Nusbaum C."/>
            <person name="Birren B."/>
        </authorList>
    </citation>
    <scope>NUCLEOTIDE SEQUENCE [LARGE SCALE GENOMIC DNA]</scope>
    <source>
        <strain evidence="2">1-1 BBBD Race 1</strain>
    </source>
</reference>
<evidence type="ECO:0000313" key="3">
    <source>
        <dbReference type="EnsemblFungi" id="PTTG_27968-t43_1-p1"/>
    </source>
</evidence>
<dbReference type="EMBL" id="ADAS02000081">
    <property type="protein sequence ID" value="OAV91371.1"/>
    <property type="molecule type" value="Genomic_DNA"/>
</dbReference>
<evidence type="ECO:0000256" key="1">
    <source>
        <dbReference type="SAM" id="MobiDB-lite"/>
    </source>
</evidence>
<organism evidence="2">
    <name type="scientific">Puccinia triticina (isolate 1-1 / race 1 (BBBD))</name>
    <name type="common">Brown leaf rust fungus</name>
    <dbReference type="NCBI Taxonomy" id="630390"/>
    <lineage>
        <taxon>Eukaryota</taxon>
        <taxon>Fungi</taxon>
        <taxon>Dikarya</taxon>
        <taxon>Basidiomycota</taxon>
        <taxon>Pucciniomycotina</taxon>
        <taxon>Pucciniomycetes</taxon>
        <taxon>Pucciniales</taxon>
        <taxon>Pucciniaceae</taxon>
        <taxon>Puccinia</taxon>
    </lineage>
</organism>
<evidence type="ECO:0000313" key="4">
    <source>
        <dbReference type="Proteomes" id="UP000005240"/>
    </source>
</evidence>
<reference evidence="3 4" key="3">
    <citation type="journal article" date="2017" name="G3 (Bethesda)">
        <title>Comparative analysis highlights variable genome content of wheat rusts and divergence of the mating loci.</title>
        <authorList>
            <person name="Cuomo C.A."/>
            <person name="Bakkeren G."/>
            <person name="Khalil H.B."/>
            <person name="Panwar V."/>
            <person name="Joly D."/>
            <person name="Linning R."/>
            <person name="Sakthikumar S."/>
            <person name="Song X."/>
            <person name="Adiconis X."/>
            <person name="Fan L."/>
            <person name="Goldberg J.M."/>
            <person name="Levin J.Z."/>
            <person name="Young S."/>
            <person name="Zeng Q."/>
            <person name="Anikster Y."/>
            <person name="Bruce M."/>
            <person name="Wang M."/>
            <person name="Yin C."/>
            <person name="McCallum B."/>
            <person name="Szabo L.J."/>
            <person name="Hulbert S."/>
            <person name="Chen X."/>
            <person name="Fellers J.P."/>
        </authorList>
    </citation>
    <scope>NUCLEOTIDE SEQUENCE</scope>
    <source>
        <strain evidence="3">isolate 1-1 / race 1 (BBBD)</strain>
        <strain evidence="4">Isolate 1-1 / race 1 (BBBD)</strain>
    </source>
</reference>
<keyword evidence="4" id="KW-1185">Reference proteome</keyword>
<evidence type="ECO:0000313" key="2">
    <source>
        <dbReference type="EMBL" id="OAV91371.1"/>
    </source>
</evidence>
<dbReference type="EnsemblFungi" id="PTTG_27968-t43_1">
    <property type="protein sequence ID" value="PTTG_27968-t43_1-p1"/>
    <property type="gene ID" value="PTTG_27968"/>
</dbReference>